<proteinExistence type="predicted"/>
<reference evidence="2 3" key="1">
    <citation type="submission" date="2024-02" db="EMBL/GenBank/DDBJ databases">
        <authorList>
            <person name="Grouzdev D."/>
        </authorList>
    </citation>
    <scope>NUCLEOTIDE SEQUENCE [LARGE SCALE GENOMIC DNA]</scope>
    <source>
        <strain evidence="2 3">9N</strain>
    </source>
</reference>
<gene>
    <name evidence="2" type="ORF">V3H18_08415</name>
</gene>
<feature type="transmembrane region" description="Helical" evidence="1">
    <location>
        <begin position="120"/>
        <end position="142"/>
    </location>
</feature>
<keyword evidence="3" id="KW-1185">Reference proteome</keyword>
<sequence length="192" mass="20795">MIESLPLSAAASDDPKFDALRARIGWLCQLLRFAAIAYGAWTFAAFAYFWSDGARVAARFDDLGVDVAGLGAAQRLAAFGVSFIVWLPLAAACYSGWRLFSIYLAGRIFAPEAALWLRRLALFGLLAALIDIATRPLVSLIVTAHKEAGQHMVSVFFRPEDLSTALLLATLLALAHIQKTAADIANEHAQFV</sequence>
<feature type="transmembrane region" description="Helical" evidence="1">
    <location>
        <begin position="30"/>
        <end position="50"/>
    </location>
</feature>
<keyword evidence="1" id="KW-0812">Transmembrane</keyword>
<comment type="caution">
    <text evidence="2">The sequence shown here is derived from an EMBL/GenBank/DDBJ whole genome shotgun (WGS) entry which is preliminary data.</text>
</comment>
<dbReference type="InterPro" id="IPR021354">
    <property type="entry name" value="DUF2975"/>
</dbReference>
<dbReference type="Pfam" id="PF11188">
    <property type="entry name" value="DUF2975"/>
    <property type="match status" value="1"/>
</dbReference>
<dbReference type="RefSeq" id="WP_332081575.1">
    <property type="nucleotide sequence ID" value="NZ_JAZHYN010000019.1"/>
</dbReference>
<evidence type="ECO:0000313" key="3">
    <source>
        <dbReference type="Proteomes" id="UP001350748"/>
    </source>
</evidence>
<dbReference type="Proteomes" id="UP001350748">
    <property type="component" value="Unassembled WGS sequence"/>
</dbReference>
<keyword evidence="1" id="KW-1133">Transmembrane helix</keyword>
<protein>
    <submittedName>
        <fullName evidence="2">DUF2975 domain-containing protein</fullName>
    </submittedName>
</protein>
<evidence type="ECO:0000256" key="1">
    <source>
        <dbReference type="SAM" id="Phobius"/>
    </source>
</evidence>
<organism evidence="2 3">
    <name type="scientific">Methylocystis borbori</name>
    <dbReference type="NCBI Taxonomy" id="3118750"/>
    <lineage>
        <taxon>Bacteria</taxon>
        <taxon>Pseudomonadati</taxon>
        <taxon>Pseudomonadota</taxon>
        <taxon>Alphaproteobacteria</taxon>
        <taxon>Hyphomicrobiales</taxon>
        <taxon>Methylocystaceae</taxon>
        <taxon>Methylocystis</taxon>
    </lineage>
</organism>
<evidence type="ECO:0000313" key="2">
    <source>
        <dbReference type="EMBL" id="MEF3366553.1"/>
    </source>
</evidence>
<feature type="transmembrane region" description="Helical" evidence="1">
    <location>
        <begin position="76"/>
        <end position="100"/>
    </location>
</feature>
<name>A0ABU7XGP3_9HYPH</name>
<dbReference type="EMBL" id="JAZHYN010000019">
    <property type="protein sequence ID" value="MEF3366553.1"/>
    <property type="molecule type" value="Genomic_DNA"/>
</dbReference>
<accession>A0ABU7XGP3</accession>
<keyword evidence="1" id="KW-0472">Membrane</keyword>